<accession>A0A6J5M901</accession>
<reference evidence="1" key="1">
    <citation type="submission" date="2020-04" db="EMBL/GenBank/DDBJ databases">
        <authorList>
            <person name="Chiriac C."/>
            <person name="Salcher M."/>
            <person name="Ghai R."/>
            <person name="Kavagutti S V."/>
        </authorList>
    </citation>
    <scope>NUCLEOTIDE SEQUENCE</scope>
</reference>
<sequence length="182" mass="21343">MSAFDRWMAQNGDWDVTDGPELCNTEGEVSKPVNCQRVRRFRYSWKRYRVTESPPILHTFLFPFPESLENGGYMCNCVTERAKIWSPFRFHAGDAFEGFPLQWSRRQNAKQIGNFEATLQRLRIIPRDEVLQSANIARRQRSRELLAMMYETNVDDWTWCEHPGGIWRAHHSIIFGGASENI</sequence>
<protein>
    <submittedName>
        <fullName evidence="1">Uncharacterized protein</fullName>
    </submittedName>
</protein>
<gene>
    <name evidence="1" type="ORF">UFOVP422_4</name>
</gene>
<organism evidence="1">
    <name type="scientific">uncultured Caudovirales phage</name>
    <dbReference type="NCBI Taxonomy" id="2100421"/>
    <lineage>
        <taxon>Viruses</taxon>
        <taxon>Duplodnaviria</taxon>
        <taxon>Heunggongvirae</taxon>
        <taxon>Uroviricota</taxon>
        <taxon>Caudoviricetes</taxon>
        <taxon>Peduoviridae</taxon>
        <taxon>Maltschvirus</taxon>
        <taxon>Maltschvirus maltsch</taxon>
    </lineage>
</organism>
<proteinExistence type="predicted"/>
<name>A0A6J5M901_9CAUD</name>
<dbReference type="EMBL" id="LR796398">
    <property type="protein sequence ID" value="CAB4141823.1"/>
    <property type="molecule type" value="Genomic_DNA"/>
</dbReference>
<evidence type="ECO:0000313" key="1">
    <source>
        <dbReference type="EMBL" id="CAB4141823.1"/>
    </source>
</evidence>